<dbReference type="InterPro" id="IPR050834">
    <property type="entry name" value="Glycosyltransf_2"/>
</dbReference>
<dbReference type="SUPFAM" id="SSF53448">
    <property type="entry name" value="Nucleotide-diphospho-sugar transferases"/>
    <property type="match status" value="1"/>
</dbReference>
<dbReference type="CDD" id="cd00761">
    <property type="entry name" value="Glyco_tranf_GTA_type"/>
    <property type="match status" value="1"/>
</dbReference>
<dbReference type="Gene3D" id="3.90.550.10">
    <property type="entry name" value="Spore Coat Polysaccharide Biosynthesis Protein SpsA, Chain A"/>
    <property type="match status" value="1"/>
</dbReference>
<protein>
    <recommendedName>
        <fullName evidence="1">Glycosyltransferase 2-like domain-containing protein</fullName>
    </recommendedName>
</protein>
<proteinExistence type="predicted"/>
<dbReference type="PANTHER" id="PTHR43685">
    <property type="entry name" value="GLYCOSYLTRANSFERASE"/>
    <property type="match status" value="1"/>
</dbReference>
<dbReference type="AlphaFoldDB" id="A0A7W3JEZ4"/>
<organism evidence="2 3">
    <name type="scientific">Promicromonospora sukumoe</name>
    <dbReference type="NCBI Taxonomy" id="88382"/>
    <lineage>
        <taxon>Bacteria</taxon>
        <taxon>Bacillati</taxon>
        <taxon>Actinomycetota</taxon>
        <taxon>Actinomycetes</taxon>
        <taxon>Micrococcales</taxon>
        <taxon>Promicromonosporaceae</taxon>
        <taxon>Promicromonospora</taxon>
    </lineage>
</organism>
<accession>A0A7W3JEZ4</accession>
<feature type="domain" description="Glycosyltransferase 2-like" evidence="1">
    <location>
        <begin position="63"/>
        <end position="192"/>
    </location>
</feature>
<dbReference type="EMBL" id="JACGWV010000003">
    <property type="protein sequence ID" value="MBA8811564.1"/>
    <property type="molecule type" value="Genomic_DNA"/>
</dbReference>
<name>A0A7W3JEZ4_9MICO</name>
<sequence length="399" mass="43057">MSAGTLDRAANAWRGWVDRHATGGQGPGARVVRTLGSWVRSPLAAQSFRRRPAAAPQLRPKVSVVVPCYNYGRFLPQTVGSLVTQEGVDVEVIVVDDTSTDDSLAVARALAAEHPAVTVLANEHNLGQVGSFNRGWEQSTGEFVVRLDADDMLPPGALARATAVMEQYPRVGLVYGHPQHFEDGTPPVGALHELSWTVWDGRAWLSERCRTGVSSITSPEVVMRADLLKDVGPLDPHLKFTMDVEMWLRLAAVGDVAYVGGADQALHREHAGSLSVNEGSGALLDLRARVDAYDRLFANVGDRITGARGLHDRARSALARDALRYAAAAADRSEPPAPYLELAAEVWPASASWPSTARIGRRAVRAERTGRAGSGAVVRKVARRARAELMYLRWATSGL</sequence>
<dbReference type="RefSeq" id="WP_182620664.1">
    <property type="nucleotide sequence ID" value="NZ_BAAATF010000001.1"/>
</dbReference>
<keyword evidence="3" id="KW-1185">Reference proteome</keyword>
<dbReference type="Proteomes" id="UP000540568">
    <property type="component" value="Unassembled WGS sequence"/>
</dbReference>
<dbReference type="PANTHER" id="PTHR43685:SF2">
    <property type="entry name" value="GLYCOSYLTRANSFERASE 2-LIKE DOMAIN-CONTAINING PROTEIN"/>
    <property type="match status" value="1"/>
</dbReference>
<comment type="caution">
    <text evidence="2">The sequence shown here is derived from an EMBL/GenBank/DDBJ whole genome shotgun (WGS) entry which is preliminary data.</text>
</comment>
<dbReference type="Pfam" id="PF00535">
    <property type="entry name" value="Glycos_transf_2"/>
    <property type="match status" value="1"/>
</dbReference>
<dbReference type="InterPro" id="IPR001173">
    <property type="entry name" value="Glyco_trans_2-like"/>
</dbReference>
<reference evidence="2 3" key="1">
    <citation type="submission" date="2020-07" db="EMBL/GenBank/DDBJ databases">
        <title>Sequencing the genomes of 1000 actinobacteria strains.</title>
        <authorList>
            <person name="Klenk H.-P."/>
        </authorList>
    </citation>
    <scope>NUCLEOTIDE SEQUENCE [LARGE SCALE GENOMIC DNA]</scope>
    <source>
        <strain evidence="2 3">DSM 44121</strain>
    </source>
</reference>
<evidence type="ECO:0000259" key="1">
    <source>
        <dbReference type="Pfam" id="PF00535"/>
    </source>
</evidence>
<evidence type="ECO:0000313" key="3">
    <source>
        <dbReference type="Proteomes" id="UP000540568"/>
    </source>
</evidence>
<dbReference type="InterPro" id="IPR029044">
    <property type="entry name" value="Nucleotide-diphossugar_trans"/>
</dbReference>
<gene>
    <name evidence="2" type="ORF">FHX71_005571</name>
</gene>
<evidence type="ECO:0000313" key="2">
    <source>
        <dbReference type="EMBL" id="MBA8811564.1"/>
    </source>
</evidence>